<name>A0A382B0A5_9ZZZZ</name>
<sequence>MGALRALVVLALVAAALVTAASPASALQTTYSTRTVGTNRYATSALAALDAYPSSAPSAVIVSGADANWPDGLPAASLAGVIGGPVLLTDPDELSASTGLVLGQIVSTLAPEAPTVYIVGGTAAVSAEVEQAIIDLGYTVDRVAGADRYATAVAVARKVASLGTYGSFDGGKMVFLASGLNFPDALAVGPIAHSNVNPVLLVGDTLSTAVTDLLDDDVIDVQQVVVLGGTAAVAAAHVTTVQGISNTVSSTAAAIEVTRIGGVDRYDTAVEIAKWVEKSTVLDGLGWTVDNVILVSGVTHHDAMVSAALGSTGHQTDIDYPAVGSQNTVVLLQDSGNWLNSTTSNYLATKGSHLESVRAVGTNVSISDAALADAKLKITQSAVTVTATPGLGVSSVIFNFSQKVACTSSTSGADGADGGLKANYKLNNQALSGHYITCASSDLSATLYLGSALAANDVVTVEPLTSTDVADAD</sequence>
<evidence type="ECO:0000313" key="1">
    <source>
        <dbReference type="EMBL" id="SVB06732.1"/>
    </source>
</evidence>
<dbReference type="PANTHER" id="PTHR30032">
    <property type="entry name" value="N-ACETYLMURAMOYL-L-ALANINE AMIDASE-RELATED"/>
    <property type="match status" value="1"/>
</dbReference>
<feature type="non-terminal residue" evidence="1">
    <location>
        <position position="473"/>
    </location>
</feature>
<evidence type="ECO:0008006" key="2">
    <source>
        <dbReference type="Google" id="ProtNLM"/>
    </source>
</evidence>
<dbReference type="Pfam" id="PF04122">
    <property type="entry name" value="CW_binding_2"/>
    <property type="match status" value="3"/>
</dbReference>
<dbReference type="InterPro" id="IPR051922">
    <property type="entry name" value="Bact_Sporulation_Assoc"/>
</dbReference>
<accession>A0A382B0A5</accession>
<proteinExistence type="predicted"/>
<protein>
    <recommendedName>
        <fullName evidence="2">Cell wall-binding repeat-containing protein</fullName>
    </recommendedName>
</protein>
<dbReference type="InterPro" id="IPR007253">
    <property type="entry name" value="Cell_wall-bd_2"/>
</dbReference>
<gene>
    <name evidence="1" type="ORF">METZ01_LOCUS159586</name>
</gene>
<dbReference type="EMBL" id="UINC01027457">
    <property type="protein sequence ID" value="SVB06732.1"/>
    <property type="molecule type" value="Genomic_DNA"/>
</dbReference>
<organism evidence="1">
    <name type="scientific">marine metagenome</name>
    <dbReference type="NCBI Taxonomy" id="408172"/>
    <lineage>
        <taxon>unclassified sequences</taxon>
        <taxon>metagenomes</taxon>
        <taxon>ecological metagenomes</taxon>
    </lineage>
</organism>
<dbReference type="Gene3D" id="3.40.50.12090">
    <property type="match status" value="2"/>
</dbReference>
<reference evidence="1" key="1">
    <citation type="submission" date="2018-05" db="EMBL/GenBank/DDBJ databases">
        <authorList>
            <person name="Lanie J.A."/>
            <person name="Ng W.-L."/>
            <person name="Kazmierczak K.M."/>
            <person name="Andrzejewski T.M."/>
            <person name="Davidsen T.M."/>
            <person name="Wayne K.J."/>
            <person name="Tettelin H."/>
            <person name="Glass J.I."/>
            <person name="Rusch D."/>
            <person name="Podicherti R."/>
            <person name="Tsui H.-C.T."/>
            <person name="Winkler M.E."/>
        </authorList>
    </citation>
    <scope>NUCLEOTIDE SEQUENCE</scope>
</reference>
<dbReference type="AlphaFoldDB" id="A0A382B0A5"/>
<dbReference type="PANTHER" id="PTHR30032:SF8">
    <property type="entry name" value="GERMINATION-SPECIFIC N-ACETYLMURAMOYL-L-ALANINE AMIDASE"/>
    <property type="match status" value="1"/>
</dbReference>